<dbReference type="Gene3D" id="6.10.140.1340">
    <property type="match status" value="1"/>
</dbReference>
<reference evidence="3" key="1">
    <citation type="journal article" date="2019" name="Int. J. Syst. Evol. Microbiol.">
        <title>The Global Catalogue of Microorganisms (GCM) 10K type strain sequencing project: providing services to taxonomists for standard genome sequencing and annotation.</title>
        <authorList>
            <consortium name="The Broad Institute Genomics Platform"/>
            <consortium name="The Broad Institute Genome Sequencing Center for Infectious Disease"/>
            <person name="Wu L."/>
            <person name="Ma J."/>
        </authorList>
    </citation>
    <scope>NUCLEOTIDE SEQUENCE [LARGE SCALE GENOMIC DNA]</scope>
    <source>
        <strain evidence="3">JCM 17926</strain>
    </source>
</reference>
<accession>A0ABP8M3K9</accession>
<name>A0ABP8M3K9_9BACT</name>
<gene>
    <name evidence="2" type="ORF">GCM10023188_42660</name>
</gene>
<dbReference type="Proteomes" id="UP001500552">
    <property type="component" value="Unassembled WGS sequence"/>
</dbReference>
<dbReference type="RefSeq" id="WP_345162178.1">
    <property type="nucleotide sequence ID" value="NZ_BAABHC010000029.1"/>
</dbReference>
<comment type="caution">
    <text evidence="2">The sequence shown here is derived from an EMBL/GenBank/DDBJ whole genome shotgun (WGS) entry which is preliminary data.</text>
</comment>
<organism evidence="2 3">
    <name type="scientific">Pontibacter saemangeumensis</name>
    <dbReference type="NCBI Taxonomy" id="1084525"/>
    <lineage>
        <taxon>Bacteria</taxon>
        <taxon>Pseudomonadati</taxon>
        <taxon>Bacteroidota</taxon>
        <taxon>Cytophagia</taxon>
        <taxon>Cytophagales</taxon>
        <taxon>Hymenobacteraceae</taxon>
        <taxon>Pontibacter</taxon>
    </lineage>
</organism>
<feature type="compositionally biased region" description="Basic and acidic residues" evidence="1">
    <location>
        <begin position="1"/>
        <end position="17"/>
    </location>
</feature>
<proteinExistence type="predicted"/>
<evidence type="ECO:0000313" key="3">
    <source>
        <dbReference type="Proteomes" id="UP001500552"/>
    </source>
</evidence>
<protein>
    <recommendedName>
        <fullName evidence="4">DUF2892 domain-containing protein</fullName>
    </recommendedName>
</protein>
<evidence type="ECO:0000313" key="2">
    <source>
        <dbReference type="EMBL" id="GAA4442679.1"/>
    </source>
</evidence>
<evidence type="ECO:0000256" key="1">
    <source>
        <dbReference type="SAM" id="MobiDB-lite"/>
    </source>
</evidence>
<sequence>MERHKNDQESRVRRSSTDEANQEVDQQTLKSIRHYEDADPETIAHRLRELDREWDIERVLEVNASTLALSGLVLGVLKDKRWFLLPGVVTTFLLQHGLQGWCPPLPVLRKFGIRTRREVDEERYALKALRGDFDKDLKGMSAEGVLKVVRAQ</sequence>
<dbReference type="EMBL" id="BAABHC010000029">
    <property type="protein sequence ID" value="GAA4442679.1"/>
    <property type="molecule type" value="Genomic_DNA"/>
</dbReference>
<keyword evidence="3" id="KW-1185">Reference proteome</keyword>
<evidence type="ECO:0008006" key="4">
    <source>
        <dbReference type="Google" id="ProtNLM"/>
    </source>
</evidence>
<feature type="region of interest" description="Disordered" evidence="1">
    <location>
        <begin position="1"/>
        <end position="27"/>
    </location>
</feature>